<name>A0A3R7KQE4_9TRYP</name>
<accession>A0A3R7KQE4</accession>
<gene>
    <name evidence="1" type="ORF">Tco025E_06634</name>
</gene>
<organism evidence="1 2">
    <name type="scientific">Trypanosoma conorhini</name>
    <dbReference type="NCBI Taxonomy" id="83891"/>
    <lineage>
        <taxon>Eukaryota</taxon>
        <taxon>Discoba</taxon>
        <taxon>Euglenozoa</taxon>
        <taxon>Kinetoplastea</taxon>
        <taxon>Metakinetoplastina</taxon>
        <taxon>Trypanosomatida</taxon>
        <taxon>Trypanosomatidae</taxon>
        <taxon>Trypanosoma</taxon>
    </lineage>
</organism>
<dbReference type="GeneID" id="40320245"/>
<dbReference type="OrthoDB" id="19261at2759"/>
<dbReference type="AlphaFoldDB" id="A0A3R7KQE4"/>
<evidence type="ECO:0000313" key="1">
    <source>
        <dbReference type="EMBL" id="RNF11566.1"/>
    </source>
</evidence>
<keyword evidence="2" id="KW-1185">Reference proteome</keyword>
<proteinExistence type="predicted"/>
<comment type="caution">
    <text evidence="1">The sequence shown here is derived from an EMBL/GenBank/DDBJ whole genome shotgun (WGS) entry which is preliminary data.</text>
</comment>
<sequence length="127" mass="14923">MAQYLPTSDGLMRSTLRETIMRIRRIRKKAGREDDNEEDASADPQRDLSLAFIRCVTRTKELIKERNEGMRLHGEDRMVIEQSNSIRKDIRTMETLLEEIKKYVDTAEAALAQANRKKKPDKKNWRC</sequence>
<reference evidence="1 2" key="1">
    <citation type="journal article" date="2018" name="BMC Genomics">
        <title>Genomic comparison of Trypanosoma conorhini and Trypanosoma rangeli to Trypanosoma cruzi strains of high and low virulence.</title>
        <authorList>
            <person name="Bradwell K.R."/>
            <person name="Koparde V.N."/>
            <person name="Matveyev A.V."/>
            <person name="Serrano M.G."/>
            <person name="Alves J.M."/>
            <person name="Parikh H."/>
            <person name="Huang B."/>
            <person name="Lee V."/>
            <person name="Espinosa-Alvarez O."/>
            <person name="Ortiz P.A."/>
            <person name="Costa-Martins A.G."/>
            <person name="Teixeira M.M."/>
            <person name="Buck G.A."/>
        </authorList>
    </citation>
    <scope>NUCLEOTIDE SEQUENCE [LARGE SCALE GENOMIC DNA]</scope>
    <source>
        <strain evidence="1 2">025E</strain>
    </source>
</reference>
<protein>
    <submittedName>
        <fullName evidence="1">Putative syntaxin</fullName>
    </submittedName>
</protein>
<evidence type="ECO:0000313" key="2">
    <source>
        <dbReference type="Proteomes" id="UP000284403"/>
    </source>
</evidence>
<dbReference type="EMBL" id="MKKU01000458">
    <property type="protein sequence ID" value="RNF11566.1"/>
    <property type="molecule type" value="Genomic_DNA"/>
</dbReference>
<dbReference type="RefSeq" id="XP_029226388.1">
    <property type="nucleotide sequence ID" value="XM_029373509.1"/>
</dbReference>
<dbReference type="Proteomes" id="UP000284403">
    <property type="component" value="Unassembled WGS sequence"/>
</dbReference>